<sequence length="378" mass="42157">MKKHSIRSKIIFYSFYILLINCGTKPGQSSDNAQILGLVDTYFRNYSTSSLLLDISNNLILPKYTNLNNKITNLQTAANAYVTTTDVTNLTNVRNAWMEADLAYRQIEWAYFGPASIPYNVYLYLDSFTRSYPIDPTSIESKITSNLAPTGLRVDGMDAIEYLLFKDNVTTTNTAFADTNRKTYLTKLIQDIKTQSGLLLYHWDKSRSSSFYNSFTSAGKGSVDYPNTKDGLTEITNQLVFFCNTMIDIKIAEPSGLRATNLGVKDITKVETPYANLSLDSLVQNLQGISDLGDVGLYRFLSLRNESIVPRLQEQIRTTTESVNSLKTKYGTFQNAITNGNQDVESMLGEFKKLRVIINTELISSLGGTIGASTNDGD</sequence>
<evidence type="ECO:0000256" key="1">
    <source>
        <dbReference type="ARBA" id="ARBA00004196"/>
    </source>
</evidence>
<organism evidence="4 5">
    <name type="scientific">Leptospira ellinghausenii</name>
    <dbReference type="NCBI Taxonomy" id="1917822"/>
    <lineage>
        <taxon>Bacteria</taxon>
        <taxon>Pseudomonadati</taxon>
        <taxon>Spirochaetota</taxon>
        <taxon>Spirochaetia</taxon>
        <taxon>Leptospirales</taxon>
        <taxon>Leptospiraceae</taxon>
        <taxon>Leptospira</taxon>
    </lineage>
</organism>
<feature type="domain" description="Imelysin-like" evidence="3">
    <location>
        <begin position="60"/>
        <end position="340"/>
    </location>
</feature>
<dbReference type="InterPro" id="IPR034984">
    <property type="entry name" value="Imelysin-like_IPPA"/>
</dbReference>
<evidence type="ECO:0000256" key="2">
    <source>
        <dbReference type="ARBA" id="ARBA00022729"/>
    </source>
</evidence>
<gene>
    <name evidence="4" type="ORF">LPTSP2_01580</name>
</gene>
<dbReference type="Pfam" id="PF09375">
    <property type="entry name" value="Peptidase_M75"/>
    <property type="match status" value="1"/>
</dbReference>
<comment type="subcellular location">
    <subcellularLocation>
        <location evidence="1">Cell envelope</location>
    </subcellularLocation>
</comment>
<dbReference type="Proteomes" id="UP000245206">
    <property type="component" value="Unassembled WGS sequence"/>
</dbReference>
<accession>A0A2P2D8D5</accession>
<keyword evidence="5" id="KW-1185">Reference proteome</keyword>
<dbReference type="AlphaFoldDB" id="A0A2P2D8D5"/>
<protein>
    <submittedName>
        <fullName evidence="4">Imelysin</fullName>
    </submittedName>
</protein>
<dbReference type="InterPro" id="IPR018976">
    <property type="entry name" value="Imelysin-like"/>
</dbReference>
<evidence type="ECO:0000313" key="5">
    <source>
        <dbReference type="Proteomes" id="UP000245206"/>
    </source>
</evidence>
<dbReference type="CDD" id="cd14659">
    <property type="entry name" value="Imelysin-like_IPPA"/>
    <property type="match status" value="1"/>
</dbReference>
<dbReference type="OrthoDB" id="343197at2"/>
<dbReference type="EMBL" id="BFAZ01000002">
    <property type="protein sequence ID" value="GBF40892.1"/>
    <property type="molecule type" value="Genomic_DNA"/>
</dbReference>
<reference evidence="5" key="1">
    <citation type="journal article" date="2019" name="Microbiol. Immunol.">
        <title>Molecular and phenotypic characterization of Leptospira johnsonii sp. nov., Leptospira ellinghausenii sp. nov. and Leptospira ryugenii sp. nov. isolated from soil and water in Japan.</title>
        <authorList>
            <person name="Masuzawa T."/>
            <person name="Saito M."/>
            <person name="Nakao R."/>
            <person name="Nikaido Y."/>
            <person name="Matsumoto M."/>
            <person name="Ogawa M."/>
            <person name="Yokoyama M."/>
            <person name="Hidaka Y."/>
            <person name="Tomita J."/>
            <person name="Sakakibara K."/>
            <person name="Suzuki K."/>
            <person name="Yasuda S."/>
            <person name="Sato H."/>
            <person name="Yamaguchi M."/>
            <person name="Yoshida S.I."/>
            <person name="Koizumi N."/>
            <person name="Kawamura Y."/>
        </authorList>
    </citation>
    <scope>NUCLEOTIDE SEQUENCE [LARGE SCALE GENOMIC DNA]</scope>
    <source>
        <strain evidence="5">E18</strain>
    </source>
</reference>
<dbReference type="GO" id="GO:0030313">
    <property type="term" value="C:cell envelope"/>
    <property type="evidence" value="ECO:0007669"/>
    <property type="project" value="UniProtKB-SubCell"/>
</dbReference>
<comment type="caution">
    <text evidence="4">The sequence shown here is derived from an EMBL/GenBank/DDBJ whole genome shotgun (WGS) entry which is preliminary data.</text>
</comment>
<keyword evidence="2" id="KW-0732">Signal</keyword>
<evidence type="ECO:0000259" key="3">
    <source>
        <dbReference type="Pfam" id="PF09375"/>
    </source>
</evidence>
<evidence type="ECO:0000313" key="4">
    <source>
        <dbReference type="EMBL" id="GBF40892.1"/>
    </source>
</evidence>
<name>A0A2P2D8D5_9LEPT</name>
<dbReference type="InterPro" id="IPR038352">
    <property type="entry name" value="Imelysin_sf"/>
</dbReference>
<dbReference type="RefSeq" id="WP_108958166.1">
    <property type="nucleotide sequence ID" value="NZ_BFAZ01000002.1"/>
</dbReference>
<dbReference type="Gene3D" id="1.20.1420.20">
    <property type="entry name" value="M75 peptidase, HXXE motif"/>
    <property type="match status" value="1"/>
</dbReference>
<proteinExistence type="predicted"/>